<feature type="compositionally biased region" description="Basic and acidic residues" evidence="1">
    <location>
        <begin position="99"/>
        <end position="112"/>
    </location>
</feature>
<protein>
    <submittedName>
        <fullName evidence="2">Uncharacterized protein</fullName>
    </submittedName>
</protein>
<proteinExistence type="predicted"/>
<dbReference type="Pfam" id="PF19196">
    <property type="entry name" value="DUF5871"/>
    <property type="match status" value="1"/>
</dbReference>
<dbReference type="InterPro" id="IPR043804">
    <property type="entry name" value="DUF5871"/>
</dbReference>
<organismHost>
    <name type="scientific">Chlorella</name>
    <dbReference type="NCBI Taxonomy" id="3071"/>
</organismHost>
<organism evidence="2 3">
    <name type="scientific">Paramecium bursaria Chlorella virus IL3A</name>
    <name type="common">PBCV-IL3A</name>
    <dbReference type="NCBI Taxonomy" id="46019"/>
    <lineage>
        <taxon>Viruses</taxon>
        <taxon>Varidnaviria</taxon>
        <taxon>Bamfordvirae</taxon>
        <taxon>Nucleocytoviricota</taxon>
        <taxon>Megaviricetes</taxon>
        <taxon>Algavirales</taxon>
        <taxon>Phycodnaviridae</taxon>
        <taxon>Chlorovirus</taxon>
        <taxon>Chlorovirus illinoense</taxon>
    </lineage>
</organism>
<accession>M1I5Y1</accession>
<feature type="region of interest" description="Disordered" evidence="1">
    <location>
        <begin position="1"/>
        <end position="112"/>
    </location>
</feature>
<dbReference type="Proteomes" id="UP000247091">
    <property type="component" value="Segment"/>
</dbReference>
<sequence>MVEPSPGPLSLHFGKMNIDKPEELPMIEENDIDNISIMSESPEENENNIEEVYEKKPEEPEVKPEEPEVNPEESEVKPEEPLDIDSDEQLPGETSPDGTIEKEPDNENSLEYKDEIIVSGTVETEHISPISEPTEAPTPISPSDNFTEDCEKDDHEVVYFTDANPILLADNFLEMRKQGGVYFVPFKKPLIVQTPVFKLSESVTNGSVTLKITKGFATFVKEIEQTILNAAFVNKSSWFRTELTNEIITEGFKSFMNENDLKVKVSEELTSFDEEGNYIENNFKTPVGVRCILELTGICFGKLEFGSMFTLTQVQTTKIPKCVINASREKRTSGTNFSGDFV</sequence>
<evidence type="ECO:0000313" key="2">
    <source>
        <dbReference type="EMBL" id="AGE53895.1"/>
    </source>
</evidence>
<evidence type="ECO:0000256" key="1">
    <source>
        <dbReference type="SAM" id="MobiDB-lite"/>
    </source>
</evidence>
<reference evidence="2 3" key="1">
    <citation type="submission" date="2012-10" db="EMBL/GenBank/DDBJ databases">
        <title>Towards defining the chloroviruses: a genomic journey through a genus of large DNA viruses.</title>
        <authorList>
            <person name="Jeanniard A."/>
            <person name="Dunigan D.D."/>
            <person name="Gurnon J.R."/>
            <person name="Agarkova I."/>
            <person name="Kang M."/>
            <person name="Vitek J."/>
            <person name="Duncan G."/>
            <person name="McClung O.W."/>
            <person name="Larsen M."/>
            <person name="Claverie J.-M."/>
            <person name="Van Etten J.L."/>
            <person name="Blanc G."/>
        </authorList>
    </citation>
    <scope>NUCLEOTIDE SEQUENCE [LARGE SCALE GENOMIC DNA]</scope>
</reference>
<evidence type="ECO:0000313" key="3">
    <source>
        <dbReference type="Proteomes" id="UP000247091"/>
    </source>
</evidence>
<gene>
    <name evidence="2" type="primary">IL-3A_410L</name>
    <name evidence="2" type="ORF">PBCVIL3A_410L</name>
</gene>
<feature type="compositionally biased region" description="Basic and acidic residues" evidence="1">
    <location>
        <begin position="52"/>
        <end position="66"/>
    </location>
</feature>
<feature type="compositionally biased region" description="Acidic residues" evidence="1">
    <location>
        <begin position="41"/>
        <end position="51"/>
    </location>
</feature>
<name>M1I5Y1_PBCVI</name>
<dbReference type="EMBL" id="JX997169">
    <property type="protein sequence ID" value="AGE53895.1"/>
    <property type="molecule type" value="Genomic_DNA"/>
</dbReference>
<feature type="compositionally biased region" description="Acidic residues" evidence="1">
    <location>
        <begin position="81"/>
        <end position="90"/>
    </location>
</feature>